<dbReference type="InterPro" id="IPR029045">
    <property type="entry name" value="ClpP/crotonase-like_dom_sf"/>
</dbReference>
<dbReference type="InterPro" id="IPR034733">
    <property type="entry name" value="AcCoA_carboxyl_beta"/>
</dbReference>
<dbReference type="PANTHER" id="PTHR43842:SF2">
    <property type="entry name" value="PROPIONYL-COA CARBOXYLASE BETA CHAIN, MITOCHONDRIAL"/>
    <property type="match status" value="1"/>
</dbReference>
<evidence type="ECO:0000256" key="1">
    <source>
        <dbReference type="SAM" id="MobiDB-lite"/>
    </source>
</evidence>
<dbReference type="SUPFAM" id="SSF52096">
    <property type="entry name" value="ClpP/crotonase"/>
    <property type="match status" value="2"/>
</dbReference>
<dbReference type="InterPro" id="IPR011763">
    <property type="entry name" value="COA_CT_C"/>
</dbReference>
<dbReference type="EMBL" id="BAAAWD010000026">
    <property type="protein sequence ID" value="GAA3037171.1"/>
    <property type="molecule type" value="Genomic_DNA"/>
</dbReference>
<dbReference type="Pfam" id="PF01039">
    <property type="entry name" value="Carboxyl_trans"/>
    <property type="match status" value="1"/>
</dbReference>
<evidence type="ECO:0000313" key="5">
    <source>
        <dbReference type="Proteomes" id="UP001499930"/>
    </source>
</evidence>
<protein>
    <submittedName>
        <fullName evidence="4">Acyl-CoA carboxylase subunit beta</fullName>
    </submittedName>
</protein>
<keyword evidence="5" id="KW-1185">Reference proteome</keyword>
<feature type="compositionally biased region" description="Basic and acidic residues" evidence="1">
    <location>
        <begin position="157"/>
        <end position="168"/>
    </location>
</feature>
<dbReference type="Gene3D" id="3.90.226.10">
    <property type="entry name" value="2-enoyl-CoA Hydratase, Chain A, domain 1"/>
    <property type="match status" value="2"/>
</dbReference>
<proteinExistence type="predicted"/>
<dbReference type="InterPro" id="IPR051047">
    <property type="entry name" value="AccD/PCCB"/>
</dbReference>
<evidence type="ECO:0000259" key="3">
    <source>
        <dbReference type="PROSITE" id="PS50989"/>
    </source>
</evidence>
<feature type="compositionally biased region" description="Low complexity" evidence="1">
    <location>
        <begin position="9"/>
        <end position="19"/>
    </location>
</feature>
<organism evidence="4 5">
    <name type="scientific">Streptosporangium longisporum</name>
    <dbReference type="NCBI Taxonomy" id="46187"/>
    <lineage>
        <taxon>Bacteria</taxon>
        <taxon>Bacillati</taxon>
        <taxon>Actinomycetota</taxon>
        <taxon>Actinomycetes</taxon>
        <taxon>Streptosporangiales</taxon>
        <taxon>Streptosporangiaceae</taxon>
        <taxon>Streptosporangium</taxon>
    </lineage>
</organism>
<dbReference type="PROSITE" id="PS50980">
    <property type="entry name" value="COA_CT_NTER"/>
    <property type="match status" value="1"/>
</dbReference>
<name>A0ABP6L9V8_9ACTN</name>
<gene>
    <name evidence="4" type="ORF">GCM10017559_76230</name>
</gene>
<evidence type="ECO:0000259" key="2">
    <source>
        <dbReference type="PROSITE" id="PS50980"/>
    </source>
</evidence>
<reference evidence="5" key="1">
    <citation type="journal article" date="2019" name="Int. J. Syst. Evol. Microbiol.">
        <title>The Global Catalogue of Microorganisms (GCM) 10K type strain sequencing project: providing services to taxonomists for standard genome sequencing and annotation.</title>
        <authorList>
            <consortium name="The Broad Institute Genomics Platform"/>
            <consortium name="The Broad Institute Genome Sequencing Center for Infectious Disease"/>
            <person name="Wu L."/>
            <person name="Ma J."/>
        </authorList>
    </citation>
    <scope>NUCLEOTIDE SEQUENCE [LARGE SCALE GENOMIC DNA]</scope>
    <source>
        <strain evidence="5">JCM 3106</strain>
    </source>
</reference>
<dbReference type="PANTHER" id="PTHR43842">
    <property type="entry name" value="PROPIONYL-COA CARBOXYLASE BETA CHAIN"/>
    <property type="match status" value="1"/>
</dbReference>
<feature type="region of interest" description="Disordered" evidence="1">
    <location>
        <begin position="1"/>
        <end position="102"/>
    </location>
</feature>
<feature type="region of interest" description="Disordered" evidence="1">
    <location>
        <begin position="154"/>
        <end position="173"/>
    </location>
</feature>
<feature type="domain" description="CoA carboxyltransferase C-terminal" evidence="3">
    <location>
        <begin position="355"/>
        <end position="606"/>
    </location>
</feature>
<sequence length="612" mass="64763">MTVSEVDLAPAARPAGPGVRPDEPAARPPGRPANGRPATGTPAGRTPDDGTVGHGTVGDGTPQNGVPVNGTAGDGTVTNGQRSGRVSADGAATDPLPRSMPLLRRRHRELRDGIVAGRGEAVARQHRLGKRTARERLGLLLDEGSFTEIEMYRRRRGQDPAGRDDRPYTDGVVAGSGTVDGRRVFVYAQDFTVFGGSLGEAHAAKIHKVMDLALATGSPLIALNDSGGARIQEGVTALDGYGGIFRRNVAASGVIPQISVVLGPCAGGAAYSPALTDFTFMVRDTAQMYLTGPDVVAAVSGRRVTHAELGGAEVHGGSSGVATFVHDDEESCFDDLRYLLSLLPSNNLDLPPAGPSRGATEDLRPRLAEIVPVEPNRPYDMGEVIAELVDDGEYLEIGEGWAKNVVCALARLDGRVVGLVGNQPRTLAGALDSAASQKAARFVRFCDAFGIPLVTLVDVPGFLPGVDQEHSGIIRHGAKLLYAYCEATVPRIQVILRKAYGGAYIVMDSRSIGTDVSLAWPTNEIAVMGAEGAVNVIHRRELAAAEDPVALRAELVREYTERLVHPHYAAERGLVDDVIDPVETRAVVARWLAALEDKRAAQPQRKHGNIPL</sequence>
<accession>A0ABP6L9V8</accession>
<evidence type="ECO:0000313" key="4">
    <source>
        <dbReference type="EMBL" id="GAA3037171.1"/>
    </source>
</evidence>
<dbReference type="PROSITE" id="PS50989">
    <property type="entry name" value="COA_CT_CTER"/>
    <property type="match status" value="1"/>
</dbReference>
<feature type="domain" description="CoA carboxyltransferase N-terminal" evidence="2">
    <location>
        <begin position="95"/>
        <end position="355"/>
    </location>
</feature>
<dbReference type="Proteomes" id="UP001499930">
    <property type="component" value="Unassembled WGS sequence"/>
</dbReference>
<dbReference type="InterPro" id="IPR011762">
    <property type="entry name" value="COA_CT_N"/>
</dbReference>
<comment type="caution">
    <text evidence="4">The sequence shown here is derived from an EMBL/GenBank/DDBJ whole genome shotgun (WGS) entry which is preliminary data.</text>
</comment>